<comment type="similarity">
    <text evidence="11">Belongs to the DisA family.</text>
</comment>
<dbReference type="Gene3D" id="3.40.1700.10">
    <property type="entry name" value="DNA integrity scanning protein, DisA, N-terminal domain"/>
    <property type="match status" value="1"/>
</dbReference>
<dbReference type="InterPro" id="IPR038331">
    <property type="entry name" value="DisA_sf"/>
</dbReference>
<accession>B0TBT5</accession>
<dbReference type="InterPro" id="IPR036888">
    <property type="entry name" value="DNA_integrity_DisA_N_sf"/>
</dbReference>
<evidence type="ECO:0000256" key="8">
    <source>
        <dbReference type="ARBA" id="ARBA00022842"/>
    </source>
</evidence>
<dbReference type="Gene3D" id="1.20.1260.110">
    <property type="entry name" value="DNA integrity scanning linker region"/>
    <property type="match status" value="1"/>
</dbReference>
<dbReference type="InterPro" id="IPR003390">
    <property type="entry name" value="DNA_integrity_scan_DisA_N"/>
</dbReference>
<evidence type="ECO:0000259" key="12">
    <source>
        <dbReference type="PROSITE" id="PS51794"/>
    </source>
</evidence>
<feature type="binding site" evidence="11">
    <location>
        <position position="90"/>
    </location>
    <ligand>
        <name>ATP</name>
        <dbReference type="ChEBI" id="CHEBI:30616"/>
    </ligand>
</feature>
<keyword evidence="4 11" id="KW-0548">Nucleotidyltransferase</keyword>
<dbReference type="AlphaFoldDB" id="B0TBT5"/>
<keyword evidence="3 11" id="KW-0808">Transferase</keyword>
<evidence type="ECO:0000256" key="3">
    <source>
        <dbReference type="ARBA" id="ARBA00022679"/>
    </source>
</evidence>
<dbReference type="InterPro" id="IPR010994">
    <property type="entry name" value="RuvA_2-like"/>
</dbReference>
<dbReference type="GO" id="GO:0106408">
    <property type="term" value="F:diadenylate cyclase activity"/>
    <property type="evidence" value="ECO:0007669"/>
    <property type="project" value="UniProtKB-EC"/>
</dbReference>
<dbReference type="KEGG" id="hmo:HM1_1347"/>
<protein>
    <recommendedName>
        <fullName evidence="11">DNA integrity scanning protein DisA</fullName>
    </recommendedName>
    <alternativeName>
        <fullName evidence="11">Cyclic di-AMP synthase</fullName>
        <shortName evidence="11">c-di-AMP synthase</shortName>
    </alternativeName>
    <alternativeName>
        <fullName evidence="11">Diadenylate cyclase</fullName>
        <ecNumber evidence="11">2.7.7.85</ecNumber>
    </alternativeName>
</protein>
<evidence type="ECO:0000256" key="11">
    <source>
        <dbReference type="HAMAP-Rule" id="MF_01438"/>
    </source>
</evidence>
<evidence type="ECO:0000313" key="13">
    <source>
        <dbReference type="EMBL" id="ABZ83924.1"/>
    </source>
</evidence>
<dbReference type="Proteomes" id="UP000008550">
    <property type="component" value="Chromosome"/>
</dbReference>
<comment type="subunit">
    <text evidence="11">Homooctamer.</text>
</comment>
<keyword evidence="9 11" id="KW-0238">DNA-binding</keyword>
<dbReference type="InterPro" id="IPR050338">
    <property type="entry name" value="DisA"/>
</dbReference>
<evidence type="ECO:0000256" key="9">
    <source>
        <dbReference type="ARBA" id="ARBA00023125"/>
    </source>
</evidence>
<dbReference type="HOGENOM" id="CLU_787128_0_0_9"/>
<keyword evidence="10 11" id="KW-0234">DNA repair</keyword>
<proteinExistence type="inferred from homology"/>
<dbReference type="GO" id="GO:0003677">
    <property type="term" value="F:DNA binding"/>
    <property type="evidence" value="ECO:0007669"/>
    <property type="project" value="UniProtKB-UniRule"/>
</dbReference>
<dbReference type="EC" id="2.7.7.85" evidence="11"/>
<dbReference type="FunFam" id="3.40.1700.10:FF:000001">
    <property type="entry name" value="DNA integrity scanning protein DisA"/>
    <property type="match status" value="1"/>
</dbReference>
<dbReference type="InterPro" id="IPR018906">
    <property type="entry name" value="DNA_integrity_scan_DisA_link"/>
</dbReference>
<dbReference type="SUPFAM" id="SSF143597">
    <property type="entry name" value="YojJ-like"/>
    <property type="match status" value="1"/>
</dbReference>
<reference evidence="13 14" key="1">
    <citation type="journal article" date="2008" name="J. Bacteriol.">
        <title>The genome of Heliobacterium modesticaldum, a phototrophic representative of the Firmicutes containing the simplest photosynthetic apparatus.</title>
        <authorList>
            <person name="Sattley W.M."/>
            <person name="Madigan M.T."/>
            <person name="Swingley W.D."/>
            <person name="Cheung P.C."/>
            <person name="Clocksin K.M."/>
            <person name="Conrad A.L."/>
            <person name="Dejesa L.C."/>
            <person name="Honchak B.M."/>
            <person name="Jung D.O."/>
            <person name="Karbach L.E."/>
            <person name="Kurdoglu A."/>
            <person name="Lahiri S."/>
            <person name="Mastrian S.D."/>
            <person name="Page L.E."/>
            <person name="Taylor H.L."/>
            <person name="Wang Z.T."/>
            <person name="Raymond J."/>
            <person name="Chen M."/>
            <person name="Blankenship R.E."/>
            <person name="Touchman J.W."/>
        </authorList>
    </citation>
    <scope>NUCLEOTIDE SEQUENCE [LARGE SCALE GENOMIC DNA]</scope>
    <source>
        <strain evidence="14">ATCC 51547 / Ice1</strain>
    </source>
</reference>
<feature type="binding site" evidence="11">
    <location>
        <begin position="103"/>
        <end position="107"/>
    </location>
    <ligand>
        <name>ATP</name>
        <dbReference type="ChEBI" id="CHEBI:30616"/>
    </ligand>
</feature>
<sequence length="353" mass="39314">MREPDEKFLRALRVLAPGTPLREGLENILRAKTGGLIVIGDSRQVLDIVEGGFLINCPYSPAALYELAKMDGAIVLNSDASRILYANTQLVPDPGIPSGETGIRHRTAERVARQTGEMVVSISQRRGIITLYQGALRYTLRDIPTILTKANQGLQTLEKYKSVINKSLNNLTALEFQDLVTVFDVARILQRIEMFSRMFQEMQQYTCELGNEGRLVRMQMAELVDNVEEQGQSIIEDYRTTDNRTVSQIREEIHHHSNDIPDLIPIARALGYGAGLGVLDMSVSPRGYRVLAKIPRLPYSVVENLVGAFGGLQNVCRASTEELDEVEGIGEVRARAIKEGLRRLREQVLLGEG</sequence>
<gene>
    <name evidence="11" type="primary">disA</name>
    <name evidence="13" type="ORF">HM1_1347</name>
</gene>
<comment type="function">
    <text evidence="11">Participates in a DNA-damage check-point that is active prior to asymmetric division when DNA is damaged. DisA forms globular foci that rapidly scan along the chromosomes during sporulation, searching for lesions. When a lesion is present, DisA pauses at the lesion site. This triggers a cellular response that culminates in a temporary block in sporulation initiation.</text>
</comment>
<dbReference type="PANTHER" id="PTHR34185:SF3">
    <property type="entry name" value="DNA INTEGRITY SCANNING PROTEIN DISA"/>
    <property type="match status" value="1"/>
</dbReference>
<dbReference type="OrthoDB" id="41841at2"/>
<comment type="cofactor">
    <cofactor evidence="2 11">
        <name>Mg(2+)</name>
        <dbReference type="ChEBI" id="CHEBI:18420"/>
    </cofactor>
</comment>
<evidence type="ECO:0000256" key="7">
    <source>
        <dbReference type="ARBA" id="ARBA00022840"/>
    </source>
</evidence>
<keyword evidence="6 11" id="KW-0227">DNA damage</keyword>
<comment type="catalytic activity">
    <reaction evidence="1 11">
        <text>2 ATP = 3',3'-c-di-AMP + 2 diphosphate</text>
        <dbReference type="Rhea" id="RHEA:35655"/>
        <dbReference type="ChEBI" id="CHEBI:30616"/>
        <dbReference type="ChEBI" id="CHEBI:33019"/>
        <dbReference type="ChEBI" id="CHEBI:71500"/>
        <dbReference type="EC" id="2.7.7.85"/>
    </reaction>
</comment>
<dbReference type="RefSeq" id="WP_012282440.1">
    <property type="nucleotide sequence ID" value="NC_010337.2"/>
</dbReference>
<keyword evidence="5 11" id="KW-0547">Nucleotide-binding</keyword>
<evidence type="ECO:0000256" key="10">
    <source>
        <dbReference type="ARBA" id="ARBA00023204"/>
    </source>
</evidence>
<evidence type="ECO:0000256" key="1">
    <source>
        <dbReference type="ARBA" id="ARBA00000877"/>
    </source>
</evidence>
<dbReference type="GO" id="GO:0005524">
    <property type="term" value="F:ATP binding"/>
    <property type="evidence" value="ECO:0007669"/>
    <property type="project" value="UniProtKB-UniRule"/>
</dbReference>
<name>B0TBT5_HELMI</name>
<evidence type="ECO:0000256" key="6">
    <source>
        <dbReference type="ARBA" id="ARBA00022763"/>
    </source>
</evidence>
<dbReference type="Gene3D" id="1.10.150.20">
    <property type="entry name" value="5' to 3' exonuclease, C-terminal subdomain"/>
    <property type="match status" value="1"/>
</dbReference>
<keyword evidence="14" id="KW-1185">Reference proteome</keyword>
<dbReference type="EMBL" id="CP000930">
    <property type="protein sequence ID" value="ABZ83924.1"/>
    <property type="molecule type" value="Genomic_DNA"/>
</dbReference>
<feature type="domain" description="DAC" evidence="12">
    <location>
        <begin position="5"/>
        <end position="145"/>
    </location>
</feature>
<evidence type="ECO:0000256" key="4">
    <source>
        <dbReference type="ARBA" id="ARBA00022695"/>
    </source>
</evidence>
<dbReference type="NCBIfam" id="NF010009">
    <property type="entry name" value="PRK13482.1"/>
    <property type="match status" value="1"/>
</dbReference>
<dbReference type="PANTHER" id="PTHR34185">
    <property type="entry name" value="DIADENYLATE CYCLASE"/>
    <property type="match status" value="1"/>
</dbReference>
<dbReference type="InterPro" id="IPR023763">
    <property type="entry name" value="DNA_integrity_scanning_protein"/>
</dbReference>
<dbReference type="Pfam" id="PF10635">
    <property type="entry name" value="DisA-linker"/>
    <property type="match status" value="1"/>
</dbReference>
<dbReference type="Pfam" id="PF02457">
    <property type="entry name" value="DAC"/>
    <property type="match status" value="1"/>
</dbReference>
<keyword evidence="7 11" id="KW-0067">ATP-binding</keyword>
<keyword evidence="8 11" id="KW-0460">Magnesium</keyword>
<dbReference type="STRING" id="498761.HM1_1347"/>
<dbReference type="GO" id="GO:0004016">
    <property type="term" value="F:adenylate cyclase activity"/>
    <property type="evidence" value="ECO:0007669"/>
    <property type="project" value="TreeGrafter"/>
</dbReference>
<dbReference type="SUPFAM" id="SSF47781">
    <property type="entry name" value="RuvA domain 2-like"/>
    <property type="match status" value="1"/>
</dbReference>
<organism evidence="13 14">
    <name type="scientific">Heliobacterium modesticaldum (strain ATCC 51547 / Ice1)</name>
    <dbReference type="NCBI Taxonomy" id="498761"/>
    <lineage>
        <taxon>Bacteria</taxon>
        <taxon>Bacillati</taxon>
        <taxon>Bacillota</taxon>
        <taxon>Clostridia</taxon>
        <taxon>Eubacteriales</taxon>
        <taxon>Heliobacteriaceae</taxon>
        <taxon>Heliomicrobium</taxon>
    </lineage>
</organism>
<dbReference type="eggNOG" id="COG1623">
    <property type="taxonomic scope" value="Bacteria"/>
</dbReference>
<dbReference type="HAMAP" id="MF_01438">
    <property type="entry name" value="DisA"/>
    <property type="match status" value="1"/>
</dbReference>
<feature type="binding site" evidence="11">
    <location>
        <position position="72"/>
    </location>
    <ligand>
        <name>ATP</name>
        <dbReference type="ChEBI" id="CHEBI:30616"/>
    </ligand>
</feature>
<dbReference type="PROSITE" id="PS51794">
    <property type="entry name" value="DAC"/>
    <property type="match status" value="1"/>
</dbReference>
<dbReference type="GO" id="GO:0006281">
    <property type="term" value="P:DNA repair"/>
    <property type="evidence" value="ECO:0007669"/>
    <property type="project" value="UniProtKB-UniRule"/>
</dbReference>
<evidence type="ECO:0000313" key="14">
    <source>
        <dbReference type="Proteomes" id="UP000008550"/>
    </source>
</evidence>
<evidence type="ECO:0000256" key="5">
    <source>
        <dbReference type="ARBA" id="ARBA00022741"/>
    </source>
</evidence>
<comment type="function">
    <text evidence="11">Has also diadenylate cyclase activity, catalyzing the condensation of 2 ATP molecules into cyclic di-AMP (c-di-AMP). c-di-AMP acts as a signaling molecule that couples DNA integrity with progression of sporulation. The rise in c-di-AMP level generated by DisA while scanning the chromosome, operates as a positive signal that advances sporulation; upon encountering a lesion, the DisA focus arrests at the damaged site and halts c-di-AMP synthesis.</text>
</comment>
<evidence type="ECO:0000256" key="2">
    <source>
        <dbReference type="ARBA" id="ARBA00001946"/>
    </source>
</evidence>